<dbReference type="Proteomes" id="UP000475862">
    <property type="component" value="Unassembled WGS sequence"/>
</dbReference>
<sequence length="514" mass="60011">MKICKIFRRYTGNCPRMINTSSCDKQTIRKYFYRKIDKKIPENEFKTILIRIFCSLQGSNSFLTDLLKITVYVYLIFPQLKISYTIVNGHRILTKRSLTLVGVTRSCFLNHIIYTFLNHDIASDRTLSNKGGRCLLLDGFKYRKYKVNISGNVVWRCYIKNCTSTVTTCSKLKNILKINNTHKHEQVETVKIQIQEVRNVCKRKACDDIHERPRKIIRKEVSSIENNEVIGSNDVNLIRKSIYNERRKLLPTLPKSLEDALNFVSNSDILTCQNEKMTFVYKQDEIIIVTCKKNIEFLCNHCDEYLADGQVLNINIIHLDCEIAAHTAVQNTFSGVTVKGCRFHFGQALWRKIQSNNNFRQSYNAKQNETVHEVTDAFTDLMSICPQNACSAFGDYILNTYIEGQFPMKIWTHPINANITTRTTNGAERFHQGFNSEFYSPNPSVFMVFDVLRNIHIDTVTRMNQYHKGIQNIIRPIEKQKQEHLFQFWEEFLRDGDRIKFLKNVGNRFQPIKL</sequence>
<proteinExistence type="predicted"/>
<keyword evidence="1" id="KW-0479">Metal-binding</keyword>
<keyword evidence="2" id="KW-0863">Zinc-finger</keyword>
<name>A0A6G0TSE6_APHGL</name>
<comment type="caution">
    <text evidence="5">The sequence shown here is derived from an EMBL/GenBank/DDBJ whole genome shotgun (WGS) entry which is preliminary data.</text>
</comment>
<keyword evidence="6" id="KW-1185">Reference proteome</keyword>
<feature type="domain" description="FLYWCH-type" evidence="4">
    <location>
        <begin position="128"/>
        <end position="184"/>
    </location>
</feature>
<dbReference type="EMBL" id="VYZN01000017">
    <property type="protein sequence ID" value="KAE9538011.1"/>
    <property type="molecule type" value="Genomic_DNA"/>
</dbReference>
<accession>A0A6G0TSE6</accession>
<reference evidence="5 6" key="1">
    <citation type="submission" date="2019-08" db="EMBL/GenBank/DDBJ databases">
        <title>The genome of the soybean aphid Biotype 1, its phylome, world population structure and adaptation to the North American continent.</title>
        <authorList>
            <person name="Giordano R."/>
            <person name="Donthu R.K."/>
            <person name="Hernandez A.G."/>
            <person name="Wright C.L."/>
            <person name="Zimin A.V."/>
        </authorList>
    </citation>
    <scope>NUCLEOTIDE SEQUENCE [LARGE SCALE GENOMIC DNA]</scope>
    <source>
        <tissue evidence="5">Whole aphids</tissue>
    </source>
</reference>
<dbReference type="OrthoDB" id="6599060at2759"/>
<evidence type="ECO:0000256" key="1">
    <source>
        <dbReference type="ARBA" id="ARBA00022723"/>
    </source>
</evidence>
<evidence type="ECO:0000256" key="2">
    <source>
        <dbReference type="ARBA" id="ARBA00022771"/>
    </source>
</evidence>
<protein>
    <recommendedName>
        <fullName evidence="4">FLYWCH-type domain-containing protein</fullName>
    </recommendedName>
</protein>
<evidence type="ECO:0000313" key="5">
    <source>
        <dbReference type="EMBL" id="KAE9538011.1"/>
    </source>
</evidence>
<dbReference type="InterPro" id="IPR007588">
    <property type="entry name" value="Znf_FLYWCH"/>
</dbReference>
<evidence type="ECO:0000313" key="6">
    <source>
        <dbReference type="Proteomes" id="UP000475862"/>
    </source>
</evidence>
<dbReference type="AlphaFoldDB" id="A0A6G0TSE6"/>
<dbReference type="GO" id="GO:0008270">
    <property type="term" value="F:zinc ion binding"/>
    <property type="evidence" value="ECO:0007669"/>
    <property type="project" value="UniProtKB-KW"/>
</dbReference>
<evidence type="ECO:0000259" key="4">
    <source>
        <dbReference type="Pfam" id="PF04500"/>
    </source>
</evidence>
<keyword evidence="3" id="KW-0862">Zinc</keyword>
<gene>
    <name evidence="5" type="ORF">AGLY_005983</name>
</gene>
<organism evidence="5 6">
    <name type="scientific">Aphis glycines</name>
    <name type="common">Soybean aphid</name>
    <dbReference type="NCBI Taxonomy" id="307491"/>
    <lineage>
        <taxon>Eukaryota</taxon>
        <taxon>Metazoa</taxon>
        <taxon>Ecdysozoa</taxon>
        <taxon>Arthropoda</taxon>
        <taxon>Hexapoda</taxon>
        <taxon>Insecta</taxon>
        <taxon>Pterygota</taxon>
        <taxon>Neoptera</taxon>
        <taxon>Paraneoptera</taxon>
        <taxon>Hemiptera</taxon>
        <taxon>Sternorrhyncha</taxon>
        <taxon>Aphidomorpha</taxon>
        <taxon>Aphidoidea</taxon>
        <taxon>Aphididae</taxon>
        <taxon>Aphidini</taxon>
        <taxon>Aphis</taxon>
        <taxon>Aphis</taxon>
    </lineage>
</organism>
<dbReference type="Pfam" id="PF04500">
    <property type="entry name" value="FLYWCH"/>
    <property type="match status" value="1"/>
</dbReference>
<evidence type="ECO:0000256" key="3">
    <source>
        <dbReference type="ARBA" id="ARBA00022833"/>
    </source>
</evidence>
<dbReference type="Gene3D" id="2.20.25.240">
    <property type="match status" value="1"/>
</dbReference>